<accession>A0ABS3DTS6</accession>
<keyword evidence="2" id="KW-1133">Transmembrane helix</keyword>
<feature type="compositionally biased region" description="Basic and acidic residues" evidence="1">
    <location>
        <begin position="1"/>
        <end position="19"/>
    </location>
</feature>
<dbReference type="EMBL" id="JAEKJY010000001">
    <property type="protein sequence ID" value="MBN8234726.1"/>
    <property type="molecule type" value="Genomic_DNA"/>
</dbReference>
<evidence type="ECO:0000313" key="4">
    <source>
        <dbReference type="Proteomes" id="UP000663970"/>
    </source>
</evidence>
<organism evidence="3 4">
    <name type="scientific">Halobacillus kuroshimensis</name>
    <dbReference type="NCBI Taxonomy" id="302481"/>
    <lineage>
        <taxon>Bacteria</taxon>
        <taxon>Bacillati</taxon>
        <taxon>Bacillota</taxon>
        <taxon>Bacilli</taxon>
        <taxon>Bacillales</taxon>
        <taxon>Bacillaceae</taxon>
        <taxon>Halobacillus</taxon>
    </lineage>
</organism>
<proteinExistence type="predicted"/>
<feature type="transmembrane region" description="Helical" evidence="2">
    <location>
        <begin position="46"/>
        <end position="66"/>
    </location>
</feature>
<gene>
    <name evidence="3" type="ORF">JF544_05675</name>
</gene>
<reference evidence="3 4" key="1">
    <citation type="submission" date="2020-12" db="EMBL/GenBank/DDBJ databases">
        <title>Oil enriched cultivation method for isolating marine PHA-producing bacteria.</title>
        <authorList>
            <person name="Zheng W."/>
            <person name="Yu S."/>
            <person name="Huang Y."/>
        </authorList>
    </citation>
    <scope>NUCLEOTIDE SEQUENCE [LARGE SCALE GENOMIC DNA]</scope>
    <source>
        <strain evidence="3 4">SY-2-6</strain>
    </source>
</reference>
<evidence type="ECO:0000313" key="3">
    <source>
        <dbReference type="EMBL" id="MBN8234726.1"/>
    </source>
</evidence>
<keyword evidence="2" id="KW-0472">Membrane</keyword>
<evidence type="ECO:0000256" key="2">
    <source>
        <dbReference type="SAM" id="Phobius"/>
    </source>
</evidence>
<dbReference type="RefSeq" id="WP_027954452.1">
    <property type="nucleotide sequence ID" value="NZ_JAEKJY010000001.1"/>
</dbReference>
<protein>
    <submittedName>
        <fullName evidence="3">Uncharacterized protein</fullName>
    </submittedName>
</protein>
<feature type="region of interest" description="Disordered" evidence="1">
    <location>
        <begin position="1"/>
        <end position="21"/>
    </location>
</feature>
<dbReference type="Proteomes" id="UP000663970">
    <property type="component" value="Unassembled WGS sequence"/>
</dbReference>
<evidence type="ECO:0000256" key="1">
    <source>
        <dbReference type="SAM" id="MobiDB-lite"/>
    </source>
</evidence>
<keyword evidence="4" id="KW-1185">Reference proteome</keyword>
<name>A0ABS3DTS6_9BACI</name>
<keyword evidence="2" id="KW-0812">Transmembrane</keyword>
<sequence>MHQTDKHENHEEKEQKDLDVLGLPPRQEVHTSRTGRVRWKVSTAWIRFWFIVFIVLICFVFSYPLWGEWLKGISFQPLNLNEKAPYHEEITVER</sequence>
<comment type="caution">
    <text evidence="3">The sequence shown here is derived from an EMBL/GenBank/DDBJ whole genome shotgun (WGS) entry which is preliminary data.</text>
</comment>